<protein>
    <recommendedName>
        <fullName evidence="3">Double zinc ribbon</fullName>
    </recommendedName>
</protein>
<sequence length="180" mass="19905">MAKSPDSTANCPHCDAPLDHLRRGCDACERRVSWDWTEPCPTCETETDATRSRCRDCGAALSPWDAVVARVLRERHHIDLHVAKDALPSPASAGFVLHTGDPRGQRADYRRPLPDGKGIHVKEFADHYAVHWDKVDPTEDFLGHVLADAPHWLLFGGVLGVKLARWPVGLTRGLAAHIKS</sequence>
<evidence type="ECO:0000313" key="1">
    <source>
        <dbReference type="EMBL" id="UPV75652.1"/>
    </source>
</evidence>
<dbReference type="RefSeq" id="WP_248651690.1">
    <property type="nucleotide sequence ID" value="NZ_CP096659.1"/>
</dbReference>
<gene>
    <name evidence="1" type="ORF">M0R89_06195</name>
</gene>
<dbReference type="Proteomes" id="UP000830729">
    <property type="component" value="Chromosome"/>
</dbReference>
<dbReference type="EMBL" id="CP096659">
    <property type="protein sequence ID" value="UPV75652.1"/>
    <property type="molecule type" value="Genomic_DNA"/>
</dbReference>
<dbReference type="KEGG" id="halx:M0R89_06195"/>
<name>A0A8U0HX29_9EURY</name>
<proteinExistence type="predicted"/>
<reference evidence="1 2" key="1">
    <citation type="submission" date="2022-04" db="EMBL/GenBank/DDBJ databases">
        <title>Diverse halophilic archaea isolated from saline environments.</title>
        <authorList>
            <person name="Cui H.-L."/>
        </authorList>
    </citation>
    <scope>NUCLEOTIDE SEQUENCE [LARGE SCALE GENOMIC DNA]</scope>
    <source>
        <strain evidence="1 2">XZYJT49</strain>
    </source>
</reference>
<dbReference type="AlphaFoldDB" id="A0A8U0HX29"/>
<dbReference type="GeneID" id="72184772"/>
<accession>A0A8U0HX29</accession>
<evidence type="ECO:0000313" key="2">
    <source>
        <dbReference type="Proteomes" id="UP000830729"/>
    </source>
</evidence>
<organism evidence="1 2">
    <name type="scientific">Halorussus limi</name>
    <dbReference type="NCBI Taxonomy" id="2938695"/>
    <lineage>
        <taxon>Archaea</taxon>
        <taxon>Methanobacteriati</taxon>
        <taxon>Methanobacteriota</taxon>
        <taxon>Stenosarchaea group</taxon>
        <taxon>Halobacteria</taxon>
        <taxon>Halobacteriales</taxon>
        <taxon>Haladaptataceae</taxon>
        <taxon>Halorussus</taxon>
    </lineage>
</organism>
<evidence type="ECO:0008006" key="3">
    <source>
        <dbReference type="Google" id="ProtNLM"/>
    </source>
</evidence>
<keyword evidence="2" id="KW-1185">Reference proteome</keyword>